<evidence type="ECO:0000313" key="1">
    <source>
        <dbReference type="EMBL" id="MPN49732.1"/>
    </source>
</evidence>
<accession>A0A645IFX6</accession>
<dbReference type="EMBL" id="VSSQ01113235">
    <property type="protein sequence ID" value="MPN49732.1"/>
    <property type="molecule type" value="Genomic_DNA"/>
</dbReference>
<sequence>MPAANIMPGAAVMRLSASETATAKIEAVPATSVASPGSSSPEASADCIVSPAPAAMGMPDGSPIFSASSGQRKPTISHGLTIRGNISIGMPSAFICRLDQLRSLAS</sequence>
<reference evidence="1" key="1">
    <citation type="submission" date="2019-08" db="EMBL/GenBank/DDBJ databases">
        <authorList>
            <person name="Kucharzyk K."/>
            <person name="Murdoch R.W."/>
            <person name="Higgins S."/>
            <person name="Loffler F."/>
        </authorList>
    </citation>
    <scope>NUCLEOTIDE SEQUENCE</scope>
</reference>
<dbReference type="AlphaFoldDB" id="A0A645IFX6"/>
<organism evidence="1">
    <name type="scientific">bioreactor metagenome</name>
    <dbReference type="NCBI Taxonomy" id="1076179"/>
    <lineage>
        <taxon>unclassified sequences</taxon>
        <taxon>metagenomes</taxon>
        <taxon>ecological metagenomes</taxon>
    </lineage>
</organism>
<gene>
    <name evidence="1" type="ORF">SDC9_197354</name>
</gene>
<comment type="caution">
    <text evidence="1">The sequence shown here is derived from an EMBL/GenBank/DDBJ whole genome shotgun (WGS) entry which is preliminary data.</text>
</comment>
<protein>
    <submittedName>
        <fullName evidence="1">Uncharacterized protein</fullName>
    </submittedName>
</protein>
<name>A0A645IFX6_9ZZZZ</name>
<proteinExistence type="predicted"/>